<keyword evidence="2" id="KW-1185">Reference proteome</keyword>
<sequence>MSKEGFTRLYVQVTKWSWDTAEVIVSDSEPHAVHSLHGTPIRCNSVANMISLLTVRSAT</sequence>
<evidence type="ECO:0000313" key="2">
    <source>
        <dbReference type="Proteomes" id="UP000324222"/>
    </source>
</evidence>
<gene>
    <name evidence="1" type="ORF">E2C01_072785</name>
</gene>
<organism evidence="1 2">
    <name type="scientific">Portunus trituberculatus</name>
    <name type="common">Swimming crab</name>
    <name type="synonym">Neptunus trituberculatus</name>
    <dbReference type="NCBI Taxonomy" id="210409"/>
    <lineage>
        <taxon>Eukaryota</taxon>
        <taxon>Metazoa</taxon>
        <taxon>Ecdysozoa</taxon>
        <taxon>Arthropoda</taxon>
        <taxon>Crustacea</taxon>
        <taxon>Multicrustacea</taxon>
        <taxon>Malacostraca</taxon>
        <taxon>Eumalacostraca</taxon>
        <taxon>Eucarida</taxon>
        <taxon>Decapoda</taxon>
        <taxon>Pleocyemata</taxon>
        <taxon>Brachyura</taxon>
        <taxon>Eubrachyura</taxon>
        <taxon>Portunoidea</taxon>
        <taxon>Portunidae</taxon>
        <taxon>Portuninae</taxon>
        <taxon>Portunus</taxon>
    </lineage>
</organism>
<reference evidence="1 2" key="1">
    <citation type="submission" date="2019-05" db="EMBL/GenBank/DDBJ databases">
        <title>Another draft genome of Portunus trituberculatus and its Hox gene families provides insights of decapod evolution.</title>
        <authorList>
            <person name="Jeong J.-H."/>
            <person name="Song I."/>
            <person name="Kim S."/>
            <person name="Choi T."/>
            <person name="Kim D."/>
            <person name="Ryu S."/>
            <person name="Kim W."/>
        </authorList>
    </citation>
    <scope>NUCLEOTIDE SEQUENCE [LARGE SCALE GENOMIC DNA]</scope>
    <source>
        <tissue evidence="1">Muscle</tissue>
    </source>
</reference>
<dbReference type="AlphaFoldDB" id="A0A5B7HYZ5"/>
<comment type="caution">
    <text evidence="1">The sequence shown here is derived from an EMBL/GenBank/DDBJ whole genome shotgun (WGS) entry which is preliminary data.</text>
</comment>
<proteinExistence type="predicted"/>
<evidence type="ECO:0000313" key="1">
    <source>
        <dbReference type="EMBL" id="MPC78301.1"/>
    </source>
</evidence>
<dbReference type="Proteomes" id="UP000324222">
    <property type="component" value="Unassembled WGS sequence"/>
</dbReference>
<name>A0A5B7HYZ5_PORTR</name>
<accession>A0A5B7HYZ5</accession>
<dbReference type="EMBL" id="VSRR010048063">
    <property type="protein sequence ID" value="MPC78301.1"/>
    <property type="molecule type" value="Genomic_DNA"/>
</dbReference>
<protein>
    <submittedName>
        <fullName evidence="1">Uncharacterized protein</fullName>
    </submittedName>
</protein>